<evidence type="ECO:0000313" key="8">
    <source>
        <dbReference type="EMBL" id="ORN01911.1"/>
    </source>
</evidence>
<reference evidence="8 9" key="1">
    <citation type="journal article" date="2017" name="Antonie Van Leeuwenhoek">
        <title>Phylogenomic resolution of the bacterial genus Pantoea and its relationship with Erwinia and Tatumella.</title>
        <authorList>
            <person name="Palmer M."/>
            <person name="Steenkamp E.T."/>
            <person name="Coetzee M.P."/>
            <person name="Chan W.Y."/>
            <person name="van Zyl E."/>
            <person name="De Maayer P."/>
            <person name="Coutinho T.A."/>
            <person name="Blom J."/>
            <person name="Smits T.H."/>
            <person name="Duffy B."/>
            <person name="Venter S.N."/>
        </authorList>
    </citation>
    <scope>NUCLEOTIDE SEQUENCE [LARGE SCALE GENOMIC DNA]</scope>
    <source>
        <strain evidence="8 9">LMG 5345</strain>
    </source>
</reference>
<evidence type="ECO:0000256" key="4">
    <source>
        <dbReference type="ARBA" id="ARBA00022692"/>
    </source>
</evidence>
<evidence type="ECO:0000313" key="9">
    <source>
        <dbReference type="Proteomes" id="UP000193785"/>
    </source>
</evidence>
<keyword evidence="8" id="KW-0969">Cilium</keyword>
<dbReference type="PANTHER" id="PTHR30161:SF1">
    <property type="entry name" value="FLAGELLAR BIOSYNTHESIS PROTEIN FLHA-RELATED"/>
    <property type="match status" value="1"/>
</dbReference>
<dbReference type="PRINTS" id="PR00949">
    <property type="entry name" value="TYPE3IMAPROT"/>
</dbReference>
<feature type="transmembrane region" description="Helical" evidence="7">
    <location>
        <begin position="209"/>
        <end position="231"/>
    </location>
</feature>
<comment type="caution">
    <text evidence="8">The sequence shown here is derived from an EMBL/GenBank/DDBJ whole genome shotgun (WGS) entry which is preliminary data.</text>
</comment>
<keyword evidence="7" id="KW-1005">Bacterial flagellum biogenesis</keyword>
<dbReference type="Pfam" id="PF00771">
    <property type="entry name" value="FHIPEP"/>
    <property type="match status" value="1"/>
</dbReference>
<dbReference type="Gene3D" id="3.40.50.12790">
    <property type="entry name" value="FHIPEP family, domain 4"/>
    <property type="match status" value="1"/>
</dbReference>
<comment type="subcellular location">
    <subcellularLocation>
        <location evidence="1 7">Cell membrane</location>
        <topology evidence="1 7">Multi-pass membrane protein</topology>
    </subcellularLocation>
</comment>
<dbReference type="Gene3D" id="1.10.8.540">
    <property type="entry name" value="FHIPEP family, domain 3"/>
    <property type="match status" value="1"/>
</dbReference>
<keyword evidence="3 7" id="KW-1003">Cell membrane</keyword>
<name>A0ABX3UWQ3_9GAMM</name>
<sequence>MANLAAKLRLPNNLKDTQWQVLAGPVLIMMILSMMVLPLPAFILDLLFTFNIALSIMVLLVAMFTQRTLEFAAFPTILLFSTLLRLALNVASTRIILMEGHTGAGAAGRVVEAFGHFLVGGNFAIGIVVFVILVVINFMVITKGAGRIAEVGARFVLDGMPGKQMAIDADLNAGLIGEQEAKTRRSEVTQEADFYGSMDGASKFVRGDAIAGILIMVINVIGGLLVGVVQHGMDIGHAAETYTLLTIGDGLVAQIPALVISTAAGVIVTRVGTDQDVGEQMVGQLFNNPRVMLLSAGVLGLLGMVPGMPNFVFLLFTGALLGLAWWMRGREMEAKKNPEAASSAVMKAADTPASTEASWTDVQLEDTLGMEVGYRLIPMVDSTQNGELLGRIRSIRKKVAQDVGFLPPVVHIRDNMELPPARYRILMKGVEIGSGDAYPGRWMAINPGTAAGTLPGEATIDPAFGLAAIWIDSALKEQAQIQGFTVVEASTVVATHLNHLIGQHASELFGRQEAQQLLDRVTQEMPKLTEDLVPGVITLTTLHKVLQNLLTERVSIRDMRTIIETLAEHAPVQNDPQELTSVVRVALGRAITQQWFPGNDEVQVIGLDTTLERLLLQALQGGGGLEPGLADRLLEQAQAALQRQEMLGAPPVLLVNHPLRALLARFLRRNLPQLVVLSNMELTDNRHIRMTATIGGK</sequence>
<gene>
    <name evidence="7" type="primary">flhA</name>
    <name evidence="8" type="ORF">HA46_04560</name>
</gene>
<evidence type="ECO:0000256" key="7">
    <source>
        <dbReference type="RuleBase" id="RU364093"/>
    </source>
</evidence>
<dbReference type="EMBL" id="MLJJ01000006">
    <property type="protein sequence ID" value="ORN01911.1"/>
    <property type="molecule type" value="Genomic_DNA"/>
</dbReference>
<evidence type="ECO:0000256" key="2">
    <source>
        <dbReference type="ARBA" id="ARBA00008835"/>
    </source>
</evidence>
<dbReference type="InterPro" id="IPR042196">
    <property type="entry name" value="FHIPEP_4"/>
</dbReference>
<dbReference type="PROSITE" id="PS00994">
    <property type="entry name" value="FHIPEP"/>
    <property type="match status" value="1"/>
</dbReference>
<keyword evidence="8" id="KW-0966">Cell projection</keyword>
<keyword evidence="4 7" id="KW-0812">Transmembrane</keyword>
<evidence type="ECO:0000256" key="6">
    <source>
        <dbReference type="ARBA" id="ARBA00023136"/>
    </source>
</evidence>
<proteinExistence type="inferred from homology"/>
<organism evidence="8 9">
    <name type="scientific">Pantoea septica</name>
    <dbReference type="NCBI Taxonomy" id="472695"/>
    <lineage>
        <taxon>Bacteria</taxon>
        <taxon>Pseudomonadati</taxon>
        <taxon>Pseudomonadota</taxon>
        <taxon>Gammaproteobacteria</taxon>
        <taxon>Enterobacterales</taxon>
        <taxon>Erwiniaceae</taxon>
        <taxon>Pantoea</taxon>
    </lineage>
</organism>
<comment type="function">
    <text evidence="7">Required for formation of the rod structure of the flagellar apparatus. Together with FliI and FliH, may constitute the export apparatus of flagellin.</text>
</comment>
<dbReference type="InterPro" id="IPR025505">
    <property type="entry name" value="FHIPEP_CS"/>
</dbReference>
<dbReference type="InterPro" id="IPR006301">
    <property type="entry name" value="FlhA"/>
</dbReference>
<feature type="transmembrane region" description="Helical" evidence="7">
    <location>
        <begin position="77"/>
        <end position="97"/>
    </location>
</feature>
<comment type="similarity">
    <text evidence="2 7">Belongs to the FHIPEP (flagella/HR/invasion proteins export pore) family.</text>
</comment>
<dbReference type="InterPro" id="IPR042194">
    <property type="entry name" value="FHIPEP_1"/>
</dbReference>
<keyword evidence="7" id="KW-0813">Transport</keyword>
<protein>
    <recommendedName>
        <fullName evidence="7">Flagellar biosynthesis protein FlhA</fullName>
    </recommendedName>
</protein>
<keyword evidence="7" id="KW-0653">Protein transport</keyword>
<dbReference type="PIRSF" id="PIRSF005419">
    <property type="entry name" value="FlhA"/>
    <property type="match status" value="1"/>
</dbReference>
<dbReference type="RefSeq" id="WP_084882338.1">
    <property type="nucleotide sequence ID" value="NZ_MLJJ01000006.1"/>
</dbReference>
<feature type="transmembrane region" description="Helical" evidence="7">
    <location>
        <begin position="21"/>
        <end position="40"/>
    </location>
</feature>
<keyword evidence="7" id="KW-1006">Bacterial flagellum protein export</keyword>
<feature type="transmembrane region" description="Helical" evidence="7">
    <location>
        <begin position="117"/>
        <end position="140"/>
    </location>
</feature>
<dbReference type="Gene3D" id="3.40.30.60">
    <property type="entry name" value="FHIPEP family, domain 1"/>
    <property type="match status" value="1"/>
</dbReference>
<dbReference type="InterPro" id="IPR042193">
    <property type="entry name" value="FHIPEP_3"/>
</dbReference>
<evidence type="ECO:0000256" key="5">
    <source>
        <dbReference type="ARBA" id="ARBA00022989"/>
    </source>
</evidence>
<keyword evidence="5 7" id="KW-1133">Transmembrane helix</keyword>
<feature type="transmembrane region" description="Helical" evidence="7">
    <location>
        <begin position="285"/>
        <end position="305"/>
    </location>
</feature>
<feature type="transmembrane region" description="Helical" evidence="7">
    <location>
        <begin position="46"/>
        <end position="65"/>
    </location>
</feature>
<feature type="transmembrane region" description="Helical" evidence="7">
    <location>
        <begin position="251"/>
        <end position="273"/>
    </location>
</feature>
<evidence type="ECO:0000256" key="3">
    <source>
        <dbReference type="ARBA" id="ARBA00022475"/>
    </source>
</evidence>
<keyword evidence="8" id="KW-0282">Flagellum</keyword>
<accession>A0ABX3UWQ3</accession>
<dbReference type="Proteomes" id="UP000193785">
    <property type="component" value="Unassembled WGS sequence"/>
</dbReference>
<dbReference type="PANTHER" id="PTHR30161">
    <property type="entry name" value="FLAGELLAR EXPORT PROTEIN, MEMBRANE FLHA SUBUNIT-RELATED"/>
    <property type="match status" value="1"/>
</dbReference>
<evidence type="ECO:0000256" key="1">
    <source>
        <dbReference type="ARBA" id="ARBA00004651"/>
    </source>
</evidence>
<dbReference type="NCBIfam" id="TIGR01398">
    <property type="entry name" value="FlhA"/>
    <property type="match status" value="1"/>
</dbReference>
<keyword evidence="6 7" id="KW-0472">Membrane</keyword>
<keyword evidence="9" id="KW-1185">Reference proteome</keyword>
<dbReference type="InterPro" id="IPR001712">
    <property type="entry name" value="T3SS_FHIPEP"/>
</dbReference>